<evidence type="ECO:0000256" key="2">
    <source>
        <dbReference type="ARBA" id="ARBA00022630"/>
    </source>
</evidence>
<organism evidence="7 8">
    <name type="scientific">Rhodococcus aetherivorans</name>
    <dbReference type="NCBI Taxonomy" id="191292"/>
    <lineage>
        <taxon>Bacteria</taxon>
        <taxon>Bacillati</taxon>
        <taxon>Actinomycetota</taxon>
        <taxon>Actinomycetes</taxon>
        <taxon>Mycobacteriales</taxon>
        <taxon>Nocardiaceae</taxon>
        <taxon>Rhodococcus</taxon>
    </lineage>
</organism>
<sequence>MGHRVAAGRTAWECEPHGPAGRCRTRPAGHFQTVPPRGGRFHTVLPREVFDRMASSSPLFRPLRVRSLELANRIVMSPMTRSYSIDGVPGDDVAAYYRRRAEGGTGLIVTEGVAVDHPTAVDNPRVPRMHGAAALAGWRRVVDEVHAAGGRIVPQLWHVGPLWGAMSAVDPALKPMRPSGSWGTPGVTSYSADYVARASRPTEAMTEQDIADVISAYARAAAAAAEVGFDGIALHGGHGYLLDSFLWEGTNTRTDAWGGDLERRTRFPAAVVEAVRAEIGDDLPIVFRFSQHKQQNYTARIAETPDELKVILGALVEAGVDILDASIRRFDTPAFEGSDLSLAGWAKQLTGVTTMAVGSVGIGKSLRESRISGSAPVDDNIPELERRLGSGEFDLIAVGRLHLADPALATTLRAGGPLPAFDREIHEASLT</sequence>
<dbReference type="InterPro" id="IPR044152">
    <property type="entry name" value="YqjM-like"/>
</dbReference>
<keyword evidence="4" id="KW-0521">NADP</keyword>
<reference evidence="7 8" key="1">
    <citation type="journal article" date="2018" name="Biodegradation">
        <title>1,4-Dioxane degradation characteristics of Rhodococcus aetherivorans JCM 14343.</title>
        <authorList>
            <person name="Inoue D."/>
            <person name="Tsunoda T."/>
            <person name="Yamamoto N."/>
            <person name="Ike M."/>
            <person name="Sei K."/>
        </authorList>
    </citation>
    <scope>NUCLEOTIDE SEQUENCE [LARGE SCALE GENOMIC DNA]</scope>
    <source>
        <strain evidence="7 8">JCM 14343</strain>
    </source>
</reference>
<keyword evidence="3" id="KW-0288">FMN</keyword>
<dbReference type="EMBL" id="BLAH01000076">
    <property type="protein sequence ID" value="GES36990.1"/>
    <property type="molecule type" value="Genomic_DNA"/>
</dbReference>
<dbReference type="InterPro" id="IPR013785">
    <property type="entry name" value="Aldolase_TIM"/>
</dbReference>
<keyword evidence="8" id="KW-1185">Reference proteome</keyword>
<evidence type="ECO:0000313" key="7">
    <source>
        <dbReference type="EMBL" id="GES36990.1"/>
    </source>
</evidence>
<dbReference type="PANTHER" id="PTHR43303">
    <property type="entry name" value="NADPH DEHYDROGENASE C23G7.10C-RELATED"/>
    <property type="match status" value="1"/>
</dbReference>
<dbReference type="InterPro" id="IPR001155">
    <property type="entry name" value="OxRdtase_FMN_N"/>
</dbReference>
<gene>
    <name evidence="7" type="ORF">RAJCM14343_2244</name>
</gene>
<evidence type="ECO:0000256" key="4">
    <source>
        <dbReference type="ARBA" id="ARBA00022857"/>
    </source>
</evidence>
<dbReference type="SUPFAM" id="SSF51395">
    <property type="entry name" value="FMN-linked oxidoreductases"/>
    <property type="match status" value="1"/>
</dbReference>
<comment type="caution">
    <text evidence="7">The sequence shown here is derived from an EMBL/GenBank/DDBJ whole genome shotgun (WGS) entry which is preliminary data.</text>
</comment>
<keyword evidence="5" id="KW-0560">Oxidoreductase</keyword>
<dbReference type="Pfam" id="PF00724">
    <property type="entry name" value="Oxidored_FMN"/>
    <property type="match status" value="1"/>
</dbReference>
<dbReference type="PANTHER" id="PTHR43303:SF4">
    <property type="entry name" value="NADPH DEHYDROGENASE C23G7.10C-RELATED"/>
    <property type="match status" value="1"/>
</dbReference>
<evidence type="ECO:0000256" key="3">
    <source>
        <dbReference type="ARBA" id="ARBA00022643"/>
    </source>
</evidence>
<evidence type="ECO:0000256" key="1">
    <source>
        <dbReference type="ARBA" id="ARBA00001917"/>
    </source>
</evidence>
<name>A0ABQ0YKF1_9NOCA</name>
<feature type="domain" description="NADH:flavin oxidoreductase/NADH oxidase N-terminal" evidence="6">
    <location>
        <begin position="59"/>
        <end position="415"/>
    </location>
</feature>
<evidence type="ECO:0000256" key="5">
    <source>
        <dbReference type="ARBA" id="ARBA00023002"/>
    </source>
</evidence>
<dbReference type="Gene3D" id="3.20.20.70">
    <property type="entry name" value="Aldolase class I"/>
    <property type="match status" value="1"/>
</dbReference>
<proteinExistence type="predicted"/>
<protein>
    <submittedName>
        <fullName evidence="7">FMN oxidoreductase</fullName>
    </submittedName>
</protein>
<dbReference type="Proteomes" id="UP000325466">
    <property type="component" value="Unassembled WGS sequence"/>
</dbReference>
<evidence type="ECO:0000259" key="6">
    <source>
        <dbReference type="Pfam" id="PF00724"/>
    </source>
</evidence>
<accession>A0ABQ0YKF1</accession>
<keyword evidence="2" id="KW-0285">Flavoprotein</keyword>
<evidence type="ECO:0000313" key="8">
    <source>
        <dbReference type="Proteomes" id="UP000325466"/>
    </source>
</evidence>
<comment type="cofactor">
    <cofactor evidence="1">
        <name>FMN</name>
        <dbReference type="ChEBI" id="CHEBI:58210"/>
    </cofactor>
</comment>